<sequence>MKKTVFLITSLFLLGISTGTQAQDDFKKNTIFGELAGSGGFFSLNYDRRFGDSPTGFGMRTGVGYFQWSSDRFVTIPIIANWLIGSNGKYLELGAGMSLAYAETFKHNPNLETSMEDFQPSSRFGLWQTPLLNIGYRRQPIDGGFNFRAGLAPIASIGGISGIQIIPWPYLSFGLTF</sequence>
<keyword evidence="1" id="KW-0732">Signal</keyword>
<evidence type="ECO:0000313" key="3">
    <source>
        <dbReference type="Proteomes" id="UP000238157"/>
    </source>
</evidence>
<accession>A0A2T0WJY5</accession>
<dbReference type="AlphaFoldDB" id="A0A2T0WJY5"/>
<comment type="caution">
    <text evidence="2">The sequence shown here is derived from an EMBL/GenBank/DDBJ whole genome shotgun (WGS) entry which is preliminary data.</text>
</comment>
<feature type="signal peptide" evidence="1">
    <location>
        <begin position="1"/>
        <end position="22"/>
    </location>
</feature>
<dbReference type="Proteomes" id="UP000238157">
    <property type="component" value="Unassembled WGS sequence"/>
</dbReference>
<organism evidence="2 3">
    <name type="scientific">Mongoliibacter ruber</name>
    <dbReference type="NCBI Taxonomy" id="1750599"/>
    <lineage>
        <taxon>Bacteria</taxon>
        <taxon>Pseudomonadati</taxon>
        <taxon>Bacteroidota</taxon>
        <taxon>Cytophagia</taxon>
        <taxon>Cytophagales</taxon>
        <taxon>Cyclobacteriaceae</taxon>
        <taxon>Mongoliibacter</taxon>
    </lineage>
</organism>
<protein>
    <recommendedName>
        <fullName evidence="4">Outer membrane protein with beta-barrel domain</fullName>
    </recommendedName>
</protein>
<evidence type="ECO:0000256" key="1">
    <source>
        <dbReference type="SAM" id="SignalP"/>
    </source>
</evidence>
<gene>
    <name evidence="2" type="ORF">CLW00_10775</name>
</gene>
<dbReference type="RefSeq" id="WP_106134033.1">
    <property type="nucleotide sequence ID" value="NZ_PVTR01000007.1"/>
</dbReference>
<reference evidence="2 3" key="1">
    <citation type="submission" date="2018-03" db="EMBL/GenBank/DDBJ databases">
        <title>Genomic Encyclopedia of Archaeal and Bacterial Type Strains, Phase II (KMG-II): from individual species to whole genera.</title>
        <authorList>
            <person name="Goeker M."/>
        </authorList>
    </citation>
    <scope>NUCLEOTIDE SEQUENCE [LARGE SCALE GENOMIC DNA]</scope>
    <source>
        <strain evidence="2 3">DSM 27929</strain>
    </source>
</reference>
<proteinExistence type="predicted"/>
<name>A0A2T0WJY5_9BACT</name>
<dbReference type="EMBL" id="PVTR01000007">
    <property type="protein sequence ID" value="PRY87007.1"/>
    <property type="molecule type" value="Genomic_DNA"/>
</dbReference>
<dbReference type="OrthoDB" id="966005at2"/>
<evidence type="ECO:0008006" key="4">
    <source>
        <dbReference type="Google" id="ProtNLM"/>
    </source>
</evidence>
<feature type="chain" id="PRO_5015659690" description="Outer membrane protein with beta-barrel domain" evidence="1">
    <location>
        <begin position="23"/>
        <end position="177"/>
    </location>
</feature>
<keyword evidence="3" id="KW-1185">Reference proteome</keyword>
<evidence type="ECO:0000313" key="2">
    <source>
        <dbReference type="EMBL" id="PRY87007.1"/>
    </source>
</evidence>